<name>A0A1N7DAU1_9ACTN</name>
<keyword evidence="3" id="KW-1003">Cell membrane</keyword>
<evidence type="ECO:0000256" key="5">
    <source>
        <dbReference type="ARBA" id="ARBA00022741"/>
    </source>
</evidence>
<dbReference type="OrthoDB" id="9787557at2"/>
<accession>A0A1N7DAU1</accession>
<dbReference type="PROSITE" id="PS50929">
    <property type="entry name" value="ABC_TM1F"/>
    <property type="match status" value="1"/>
</dbReference>
<evidence type="ECO:0000256" key="7">
    <source>
        <dbReference type="ARBA" id="ARBA00022989"/>
    </source>
</evidence>
<dbReference type="InterPro" id="IPR036640">
    <property type="entry name" value="ABC1_TM_sf"/>
</dbReference>
<dbReference type="PANTHER" id="PTHR24221">
    <property type="entry name" value="ATP-BINDING CASSETTE SUB-FAMILY B"/>
    <property type="match status" value="1"/>
</dbReference>
<dbReference type="FunFam" id="3.40.50.300:FF:000299">
    <property type="entry name" value="ABC transporter ATP-binding protein/permease"/>
    <property type="match status" value="1"/>
</dbReference>
<proteinExistence type="inferred from homology"/>
<dbReference type="Pfam" id="PF00664">
    <property type="entry name" value="ABC_membrane"/>
    <property type="match status" value="1"/>
</dbReference>
<dbReference type="InterPro" id="IPR003593">
    <property type="entry name" value="AAA+_ATPase"/>
</dbReference>
<keyword evidence="7 10" id="KW-1133">Transmembrane helix</keyword>
<feature type="transmembrane region" description="Helical" evidence="10">
    <location>
        <begin position="669"/>
        <end position="691"/>
    </location>
</feature>
<feature type="transmembrane region" description="Helical" evidence="10">
    <location>
        <begin position="484"/>
        <end position="504"/>
    </location>
</feature>
<dbReference type="SUPFAM" id="SSF52540">
    <property type="entry name" value="P-loop containing nucleoside triphosphate hydrolases"/>
    <property type="match status" value="1"/>
</dbReference>
<dbReference type="GO" id="GO:0005524">
    <property type="term" value="F:ATP binding"/>
    <property type="evidence" value="ECO:0007669"/>
    <property type="project" value="UniProtKB-KW"/>
</dbReference>
<dbReference type="NCBIfam" id="TIGR03797">
    <property type="entry name" value="NHLM_micro_ABC2"/>
    <property type="match status" value="1"/>
</dbReference>
<dbReference type="AlphaFoldDB" id="A0A1N7DAU1"/>
<dbReference type="RefSeq" id="WP_143734412.1">
    <property type="nucleotide sequence ID" value="NZ_CP192071.1"/>
</dbReference>
<evidence type="ECO:0000313" key="14">
    <source>
        <dbReference type="Proteomes" id="UP000186096"/>
    </source>
</evidence>
<keyword evidence="14" id="KW-1185">Reference proteome</keyword>
<dbReference type="SMART" id="SM00382">
    <property type="entry name" value="AAA"/>
    <property type="match status" value="1"/>
</dbReference>
<comment type="subcellular location">
    <subcellularLocation>
        <location evidence="1">Cell membrane</location>
        <topology evidence="1">Multi-pass membrane protein</topology>
    </subcellularLocation>
</comment>
<evidence type="ECO:0000256" key="10">
    <source>
        <dbReference type="SAM" id="Phobius"/>
    </source>
</evidence>
<dbReference type="EMBL" id="FTNI01000014">
    <property type="protein sequence ID" value="SIR73006.1"/>
    <property type="molecule type" value="Genomic_DNA"/>
</dbReference>
<feature type="transmembrane region" description="Helical" evidence="10">
    <location>
        <begin position="524"/>
        <end position="550"/>
    </location>
</feature>
<dbReference type="InterPro" id="IPR011527">
    <property type="entry name" value="ABC1_TM_dom"/>
</dbReference>
<dbReference type="STRING" id="58117.SAMN05421833_11425"/>
<dbReference type="GO" id="GO:0016887">
    <property type="term" value="F:ATP hydrolysis activity"/>
    <property type="evidence" value="ECO:0007669"/>
    <property type="project" value="InterPro"/>
</dbReference>
<evidence type="ECO:0000256" key="4">
    <source>
        <dbReference type="ARBA" id="ARBA00022692"/>
    </source>
</evidence>
<dbReference type="Gene3D" id="1.20.1560.10">
    <property type="entry name" value="ABC transporter type 1, transmembrane domain"/>
    <property type="match status" value="1"/>
</dbReference>
<keyword evidence="2" id="KW-0813">Transport</keyword>
<dbReference type="Pfam" id="PF00005">
    <property type="entry name" value="ABC_tran"/>
    <property type="match status" value="1"/>
</dbReference>
<feature type="transmembrane region" description="Helical" evidence="10">
    <location>
        <begin position="443"/>
        <end position="472"/>
    </location>
</feature>
<sequence length="991" mass="106314">MSVPTVTPASTFSPFFTDAATPIDYSADRLLVLADLREVLLVERGAVDLFAVRLENGRPVGRWNYLCRVRQGALVLGSPRGPRHSIVGRPVLGARVSSLPLARLEGLSARRVDGPSESGKVVRGLPTREYGMAVREFVRGLEAGVVALAASMRDTLPPRDFVPLSPNEPTVVREGEAVRSVDGLRWITVEDGVVEMPEGVAGQLSAGAEVCVTERDWLMALGPARLRARSTLDLLGAGELWHRWVEYTTRFLYMIDRRIERRNSTELRALTSRAERGGDVLRSTARGFDTLVRDTEARVRLADVAGDPPALAAARLVASHAGFSVVAPPPGGAHGGRTDPLQAIALASGVRTRRIRLDDRWWRRDIGPMVGYRSSDGEPVALLPIGSHYVMAAPGEERVTPVTPAVAATLTRHADVLYEPLPPAVTGVGGLLRFGLAKNRKDLWTLLSLGTLVACIGLLVPAMTGLVLGTYVARAEREMIVQGALLVIAGSLVAASLSVVQNFAALRIEGRSSARLQAGAWMRLLSLPATFFTNYSTAELGTTVLGVSVVQETLSGVMTTAALGLFAGLANLVLVYFYDVRLALIATALVLVGVLVCAVAGYFEVRLQRRLYTHEQRLSSRVFQLLTAVPKLRVAAAEERGFGVWAAEFLKARSIGVSARRVQNLVTTFNAGFPLVASVIVFAVVAGPMLGDVTVPAFLAFFAAFNLLLASVLQFTGAAITAMSVVPMLERLRPILAAEPEEHTGKADPGELSGRIELSRVSFRYGEDGPLVLDGVDLSVEPGEFVAIVGPTGSGKSTILRLLLGFESPSSGTVLYDGQDLGELDIGAVRRQCGVVLQNSSLLAGDIKANITGSTDHTIDDAWDAAAMAGIADDIANMPMGMHTVLSEGTNTLSGGQRQRIMIARALVSHPRIVLFDEATSALDNPTQKIVTESTRQLNATRIVIAHRLSTITDADKIVVLERGRIVQQGRYHELLEDADGLFARLARRQI</sequence>
<evidence type="ECO:0000259" key="11">
    <source>
        <dbReference type="PROSITE" id="PS50893"/>
    </source>
</evidence>
<keyword evidence="4 10" id="KW-0812">Transmembrane</keyword>
<dbReference type="InterPro" id="IPR027417">
    <property type="entry name" value="P-loop_NTPase"/>
</dbReference>
<evidence type="ECO:0000256" key="9">
    <source>
        <dbReference type="ARBA" id="ARBA00061644"/>
    </source>
</evidence>
<dbReference type="PROSITE" id="PS00211">
    <property type="entry name" value="ABC_TRANSPORTER_1"/>
    <property type="match status" value="1"/>
</dbReference>
<feature type="domain" description="ABC transmembrane type-1" evidence="12">
    <location>
        <begin position="444"/>
        <end position="724"/>
    </location>
</feature>
<dbReference type="SUPFAM" id="SSF90123">
    <property type="entry name" value="ABC transporter transmembrane region"/>
    <property type="match status" value="1"/>
</dbReference>
<dbReference type="GO" id="GO:0005886">
    <property type="term" value="C:plasma membrane"/>
    <property type="evidence" value="ECO:0007669"/>
    <property type="project" value="UniProtKB-SubCell"/>
</dbReference>
<dbReference type="InterPro" id="IPR017871">
    <property type="entry name" value="ABC_transporter-like_CS"/>
</dbReference>
<evidence type="ECO:0000256" key="6">
    <source>
        <dbReference type="ARBA" id="ARBA00022840"/>
    </source>
</evidence>
<gene>
    <name evidence="13" type="ORF">SAMN05421833_11425</name>
</gene>
<dbReference type="PROSITE" id="PS50893">
    <property type="entry name" value="ABC_TRANSPORTER_2"/>
    <property type="match status" value="1"/>
</dbReference>
<dbReference type="PANTHER" id="PTHR24221:SF654">
    <property type="entry name" value="ATP-BINDING CASSETTE SUB-FAMILY B MEMBER 6"/>
    <property type="match status" value="1"/>
</dbReference>
<evidence type="ECO:0000256" key="3">
    <source>
        <dbReference type="ARBA" id="ARBA00022475"/>
    </source>
</evidence>
<dbReference type="GO" id="GO:0140359">
    <property type="term" value="F:ABC-type transporter activity"/>
    <property type="evidence" value="ECO:0007669"/>
    <property type="project" value="InterPro"/>
</dbReference>
<dbReference type="Proteomes" id="UP000186096">
    <property type="component" value="Unassembled WGS sequence"/>
</dbReference>
<keyword evidence="8 10" id="KW-0472">Membrane</keyword>
<protein>
    <submittedName>
        <fullName evidence="13">NHLM bacteriocin system ABC transporter, ATP-binding protein</fullName>
    </submittedName>
</protein>
<evidence type="ECO:0000256" key="8">
    <source>
        <dbReference type="ARBA" id="ARBA00023136"/>
    </source>
</evidence>
<evidence type="ECO:0000256" key="1">
    <source>
        <dbReference type="ARBA" id="ARBA00004651"/>
    </source>
</evidence>
<organism evidence="13 14">
    <name type="scientific">Microbispora rosea</name>
    <dbReference type="NCBI Taxonomy" id="58117"/>
    <lineage>
        <taxon>Bacteria</taxon>
        <taxon>Bacillati</taxon>
        <taxon>Actinomycetota</taxon>
        <taxon>Actinomycetes</taxon>
        <taxon>Streptosporangiales</taxon>
        <taxon>Streptosporangiaceae</taxon>
        <taxon>Microbispora</taxon>
    </lineage>
</organism>
<feature type="transmembrane region" description="Helical" evidence="10">
    <location>
        <begin position="584"/>
        <end position="603"/>
    </location>
</feature>
<feature type="domain" description="ABC transporter" evidence="11">
    <location>
        <begin position="756"/>
        <end position="988"/>
    </location>
</feature>
<keyword evidence="5" id="KW-0547">Nucleotide-binding</keyword>
<keyword evidence="6 13" id="KW-0067">ATP-binding</keyword>
<dbReference type="InterPro" id="IPR039421">
    <property type="entry name" value="Type_1_exporter"/>
</dbReference>
<dbReference type="InterPro" id="IPR022515">
    <property type="entry name" value="NHPM_micro_ABC2"/>
</dbReference>
<feature type="transmembrane region" description="Helical" evidence="10">
    <location>
        <begin position="557"/>
        <end position="578"/>
    </location>
</feature>
<dbReference type="InterPro" id="IPR003439">
    <property type="entry name" value="ABC_transporter-like_ATP-bd"/>
</dbReference>
<dbReference type="Gene3D" id="3.40.50.300">
    <property type="entry name" value="P-loop containing nucleotide triphosphate hydrolases"/>
    <property type="match status" value="1"/>
</dbReference>
<evidence type="ECO:0000259" key="12">
    <source>
        <dbReference type="PROSITE" id="PS50929"/>
    </source>
</evidence>
<evidence type="ECO:0000313" key="13">
    <source>
        <dbReference type="EMBL" id="SIR73006.1"/>
    </source>
</evidence>
<reference evidence="14" key="1">
    <citation type="submission" date="2017-01" db="EMBL/GenBank/DDBJ databases">
        <authorList>
            <person name="Varghese N."/>
            <person name="Submissions S."/>
        </authorList>
    </citation>
    <scope>NUCLEOTIDE SEQUENCE [LARGE SCALE GENOMIC DNA]</scope>
    <source>
        <strain evidence="14">ATCC 12950</strain>
    </source>
</reference>
<comment type="similarity">
    <text evidence="9">Belongs to the ABC transporter superfamily. Lipid exporter (TC 3.A.1.106) family.</text>
</comment>
<dbReference type="GO" id="GO:0034040">
    <property type="term" value="F:ATPase-coupled lipid transmembrane transporter activity"/>
    <property type="evidence" value="ECO:0007669"/>
    <property type="project" value="TreeGrafter"/>
</dbReference>
<evidence type="ECO:0000256" key="2">
    <source>
        <dbReference type="ARBA" id="ARBA00022448"/>
    </source>
</evidence>
<feature type="transmembrane region" description="Helical" evidence="10">
    <location>
        <begin position="697"/>
        <end position="726"/>
    </location>
</feature>